<reference evidence="3" key="1">
    <citation type="journal article" date="2013" name="Genome Announc.">
        <title>Draft Genome Sequence of D-Branched-Chain Amino Acid Producer Lactobacillus otakiensis JCM 15040T, Isolated from a Traditional Japanese Pickle.</title>
        <authorList>
            <person name="Doi K."/>
            <person name="Mori K."/>
            <person name="Mutaguchi Y."/>
            <person name="Tashiro K."/>
            <person name="Fujino Y."/>
            <person name="Ohmori T."/>
            <person name="Kuhara S."/>
            <person name="Ohshima T."/>
        </authorList>
    </citation>
    <scope>NUCLEOTIDE SEQUENCE [LARGE SCALE GENOMIC DNA]</scope>
    <source>
        <strain evidence="3">JCM 15040</strain>
    </source>
</reference>
<dbReference type="eggNOG" id="COG4473">
    <property type="taxonomic scope" value="Bacteria"/>
</dbReference>
<feature type="transmembrane region" description="Helical" evidence="1">
    <location>
        <begin position="374"/>
        <end position="396"/>
    </location>
</feature>
<comment type="caution">
    <text evidence="2">The sequence shown here is derived from an EMBL/GenBank/DDBJ whole genome shotgun (WGS) entry which is preliminary data.</text>
</comment>
<feature type="transmembrane region" description="Helical" evidence="1">
    <location>
        <begin position="169"/>
        <end position="185"/>
    </location>
</feature>
<dbReference type="RefSeq" id="WP_020280133.1">
    <property type="nucleotide sequence ID" value="NZ_AZED01000014.1"/>
</dbReference>
<dbReference type="PATRIC" id="fig|1423780.4.peg.1431"/>
<feature type="transmembrane region" description="Helical" evidence="1">
    <location>
        <begin position="20"/>
        <end position="43"/>
    </location>
</feature>
<feature type="transmembrane region" description="Helical" evidence="1">
    <location>
        <begin position="55"/>
        <end position="80"/>
    </location>
</feature>
<keyword evidence="1" id="KW-1133">Transmembrane helix</keyword>
<evidence type="ECO:0000313" key="3">
    <source>
        <dbReference type="Proteomes" id="UP000016361"/>
    </source>
</evidence>
<evidence type="ECO:0000256" key="1">
    <source>
        <dbReference type="SAM" id="Phobius"/>
    </source>
</evidence>
<proteinExistence type="predicted"/>
<dbReference type="GeneID" id="301048649"/>
<protein>
    <submittedName>
        <fullName evidence="2">ABC transporter EcsB</fullName>
    </submittedName>
</protein>
<name>S4PN42_9LACO</name>
<dbReference type="GO" id="GO:0016020">
    <property type="term" value="C:membrane"/>
    <property type="evidence" value="ECO:0007669"/>
    <property type="project" value="InterPro"/>
</dbReference>
<keyword evidence="1" id="KW-0472">Membrane</keyword>
<keyword evidence="1" id="KW-0812">Transmembrane</keyword>
<dbReference type="PIRSF" id="PIRSF037259">
    <property type="entry name" value="EcsB_ABC"/>
    <property type="match status" value="1"/>
</dbReference>
<feature type="transmembrane region" description="Helical" evidence="1">
    <location>
        <begin position="129"/>
        <end position="148"/>
    </location>
</feature>
<feature type="transmembrane region" description="Helical" evidence="1">
    <location>
        <begin position="306"/>
        <end position="325"/>
    </location>
</feature>
<dbReference type="EMBL" id="BASH01000001">
    <property type="protein sequence ID" value="GAD15670.1"/>
    <property type="molecule type" value="Genomic_DNA"/>
</dbReference>
<dbReference type="OrthoDB" id="2447941at2"/>
<dbReference type="STRING" id="1423780.FD05_GL001420"/>
<organism evidence="2 3">
    <name type="scientific">Lentilactobacillus otakiensis DSM 19908 = JCM 15040</name>
    <dbReference type="NCBI Taxonomy" id="1423780"/>
    <lineage>
        <taxon>Bacteria</taxon>
        <taxon>Bacillati</taxon>
        <taxon>Bacillota</taxon>
        <taxon>Bacilli</taxon>
        <taxon>Lactobacillales</taxon>
        <taxon>Lactobacillaceae</taxon>
        <taxon>Lentilactobacillus</taxon>
    </lineage>
</organism>
<keyword evidence="3" id="KW-1185">Reference proteome</keyword>
<feature type="transmembrane region" description="Helical" evidence="1">
    <location>
        <begin position="101"/>
        <end position="123"/>
    </location>
</feature>
<dbReference type="Pfam" id="PF05975">
    <property type="entry name" value="EcsB"/>
    <property type="match status" value="1"/>
</dbReference>
<dbReference type="InterPro" id="IPR010288">
    <property type="entry name" value="EcsB_ABC"/>
</dbReference>
<gene>
    <name evidence="2" type="ORF">LOT_0208</name>
</gene>
<feature type="transmembrane region" description="Helical" evidence="1">
    <location>
        <begin position="350"/>
        <end position="368"/>
    </location>
</feature>
<sequence length="407" mass="47580">MKQLFRQRLTTHLKEMMRYLRLVFNDYFVLALLFVIGGLGYYYSNALKQLHTGLWWAPILIIGILLVSVQLGRFATLIEAPDYVFLLPREAELYQYLKSGFKYSLSIAVAIQVLFWILVMPFIQVTMHPMAIDLYLLLATLVILKMTWLNTDFARKYHLKRNWLSNRPLFRWLVPVITFAFSIYVNYWSGLVVSVVALAVSYFSRNQWATRSLDWTTMIADENSRMHTVYQFFNLFTDVPTLQGSVKRRRYVDVILNQIKLIPKNTYLYLYAHGIVRDNEMSGLYVRLLVIGTLFLVFVKGEILPIFLSLLFVYLIGFQMIPFYFHFSDNAFVHVYPVTNEYQLKSFQRVLLYLLTTVGVVFAVAVAAVNFTTIITIIGVIVGEALEIWAFVYLYLPRRLAKSERVR</sequence>
<dbReference type="AlphaFoldDB" id="S4PN42"/>
<dbReference type="Proteomes" id="UP000016361">
    <property type="component" value="Unassembled WGS sequence"/>
</dbReference>
<evidence type="ECO:0000313" key="2">
    <source>
        <dbReference type="EMBL" id="GAD15670.1"/>
    </source>
</evidence>
<accession>S4PN42</accession>